<dbReference type="SUPFAM" id="SSF52540">
    <property type="entry name" value="P-loop containing nucleoside triphosphate hydrolases"/>
    <property type="match status" value="1"/>
</dbReference>
<proteinExistence type="inferred from homology"/>
<dbReference type="PANTHER" id="PTHR10760">
    <property type="entry name" value="TORSIN"/>
    <property type="match status" value="1"/>
</dbReference>
<evidence type="ECO:0000256" key="6">
    <source>
        <dbReference type="ARBA" id="ARBA00022840"/>
    </source>
</evidence>
<dbReference type="OMA" id="VARDMIY"/>
<keyword evidence="11" id="KW-1185">Reference proteome</keyword>
<dbReference type="PANTHER" id="PTHR10760:SF2">
    <property type="entry name" value="LD13476P-RELATED"/>
    <property type="match status" value="1"/>
</dbReference>
<sequence length="397" mass="45442">MLTKELYSAGVRWIWLSLSLYWLPMPASAEPISLVVGGGAVAALSFFYGTYQYTKCKFFECCTEEWVNMDTAGLQKTMRLRLYGQHLAQETAVPAIEAHFKNKSPKKALVMSFHGWTGCGKNYLTSMIAENIFKSPKKALVMSFHGWTGCGKNYLTSMIAENIFKKGMKSEYVHLFISTLHFANPNEITTYQQKLREWIHGNVSLCERSLFIFDEVDKMPPKVMDAIKPFIDHYDNLEGIDYRKSIYIFLSNSGGNEITEKTLRHYQAGKVRETITLTEMEEVLISGAFNADGGLKMSELISTHLIDHFVPFLPLERRHILLCIRDYMVSHNFKPTDERIAEIADSLQYFPKATPIYSSSGCKRVAQKTELLISAEREREKQRLRRLSGKEEDDDSL</sequence>
<dbReference type="GO" id="GO:0005524">
    <property type="term" value="F:ATP binding"/>
    <property type="evidence" value="ECO:0007669"/>
    <property type="project" value="UniProtKB-KW"/>
</dbReference>
<dbReference type="Pfam" id="PF21376">
    <property type="entry name" value="TOR1A_C"/>
    <property type="match status" value="1"/>
</dbReference>
<keyword evidence="4" id="KW-0547">Nucleotide-binding</keyword>
<evidence type="ECO:0000256" key="5">
    <source>
        <dbReference type="ARBA" id="ARBA00022824"/>
    </source>
</evidence>
<dbReference type="GO" id="GO:0005788">
    <property type="term" value="C:endoplasmic reticulum lumen"/>
    <property type="evidence" value="ECO:0007669"/>
    <property type="project" value="UniProtKB-SubCell"/>
</dbReference>
<dbReference type="Pfam" id="PF06309">
    <property type="entry name" value="Torsin"/>
    <property type="match status" value="1"/>
</dbReference>
<evidence type="ECO:0000256" key="1">
    <source>
        <dbReference type="ARBA" id="ARBA00004319"/>
    </source>
</evidence>
<dbReference type="OrthoDB" id="19623at2759"/>
<comment type="similarity">
    <text evidence="2">Belongs to the ClpA/ClpB family. Torsin subfamily.</text>
</comment>
<dbReference type="FunFam" id="3.40.50.300:FF:002276">
    <property type="entry name" value="Torsin, putative"/>
    <property type="match status" value="1"/>
</dbReference>
<dbReference type="GO" id="GO:0071218">
    <property type="term" value="P:cellular response to misfolded protein"/>
    <property type="evidence" value="ECO:0007669"/>
    <property type="project" value="TreeGrafter"/>
</dbReference>
<dbReference type="PRINTS" id="PR00300">
    <property type="entry name" value="CLPPROTEASEA"/>
</dbReference>
<reference evidence="10 11" key="1">
    <citation type="submission" date="2014-11" db="EMBL/GenBank/DDBJ databases">
        <title>Genetic blueprint of the zoonotic pathogen Toxocara canis.</title>
        <authorList>
            <person name="Zhu X.-Q."/>
            <person name="Korhonen P.K."/>
            <person name="Cai H."/>
            <person name="Young N.D."/>
            <person name="Nejsum P."/>
            <person name="von Samson-Himmelstjerna G."/>
            <person name="Boag P.R."/>
            <person name="Tan P."/>
            <person name="Li Q."/>
            <person name="Min J."/>
            <person name="Yang Y."/>
            <person name="Wang X."/>
            <person name="Fang X."/>
            <person name="Hall R.S."/>
            <person name="Hofmann A."/>
            <person name="Sternberg P.W."/>
            <person name="Jex A.R."/>
            <person name="Gasser R.B."/>
        </authorList>
    </citation>
    <scope>NUCLEOTIDE SEQUENCE [LARGE SCALE GENOMIC DNA]</scope>
    <source>
        <strain evidence="10">PN_DK_2014</strain>
    </source>
</reference>
<feature type="domain" description="Torsin-1A C-terminal" evidence="9">
    <location>
        <begin position="315"/>
        <end position="369"/>
    </location>
</feature>
<dbReference type="EMBL" id="JPKZ01002173">
    <property type="protein sequence ID" value="KHN78083.1"/>
    <property type="molecule type" value="Genomic_DNA"/>
</dbReference>
<dbReference type="InterPro" id="IPR001270">
    <property type="entry name" value="ClpA/B"/>
</dbReference>
<gene>
    <name evidence="10" type="primary">Tor1b</name>
    <name evidence="10" type="ORF">Tcan_06121</name>
</gene>
<protein>
    <submittedName>
        <fullName evidence="10">Torsin-1B</fullName>
    </submittedName>
</protein>
<feature type="signal peptide" evidence="8">
    <location>
        <begin position="1"/>
        <end position="29"/>
    </location>
</feature>
<dbReference type="GO" id="GO:0016887">
    <property type="term" value="F:ATP hydrolysis activity"/>
    <property type="evidence" value="ECO:0007669"/>
    <property type="project" value="InterPro"/>
</dbReference>
<comment type="caution">
    <text evidence="10">The sequence shown here is derived from an EMBL/GenBank/DDBJ whole genome shotgun (WGS) entry which is preliminary data.</text>
</comment>
<dbReference type="InterPro" id="IPR049337">
    <property type="entry name" value="TOR1A_C"/>
</dbReference>
<dbReference type="STRING" id="6265.A0A0B2V982"/>
<evidence type="ECO:0000256" key="3">
    <source>
        <dbReference type="ARBA" id="ARBA00022729"/>
    </source>
</evidence>
<dbReference type="InterPro" id="IPR010448">
    <property type="entry name" value="Torsin"/>
</dbReference>
<evidence type="ECO:0000256" key="2">
    <source>
        <dbReference type="ARBA" id="ARBA00006235"/>
    </source>
</evidence>
<dbReference type="InterPro" id="IPR027417">
    <property type="entry name" value="P-loop_NTPase"/>
</dbReference>
<dbReference type="Gene3D" id="3.40.50.300">
    <property type="entry name" value="P-loop containing nucleotide triphosphate hydrolases"/>
    <property type="match status" value="2"/>
</dbReference>
<dbReference type="AlphaFoldDB" id="A0A0B2V982"/>
<dbReference type="Proteomes" id="UP000031036">
    <property type="component" value="Unassembled WGS sequence"/>
</dbReference>
<evidence type="ECO:0000256" key="7">
    <source>
        <dbReference type="ARBA" id="ARBA00023180"/>
    </source>
</evidence>
<keyword evidence="7" id="KW-0325">Glycoprotein</keyword>
<name>A0A0B2V982_TOXCA</name>
<evidence type="ECO:0000256" key="4">
    <source>
        <dbReference type="ARBA" id="ARBA00022741"/>
    </source>
</evidence>
<evidence type="ECO:0000313" key="11">
    <source>
        <dbReference type="Proteomes" id="UP000031036"/>
    </source>
</evidence>
<accession>A0A0B2V982</accession>
<evidence type="ECO:0000256" key="8">
    <source>
        <dbReference type="SAM" id="SignalP"/>
    </source>
</evidence>
<organism evidence="10 11">
    <name type="scientific">Toxocara canis</name>
    <name type="common">Canine roundworm</name>
    <dbReference type="NCBI Taxonomy" id="6265"/>
    <lineage>
        <taxon>Eukaryota</taxon>
        <taxon>Metazoa</taxon>
        <taxon>Ecdysozoa</taxon>
        <taxon>Nematoda</taxon>
        <taxon>Chromadorea</taxon>
        <taxon>Rhabditida</taxon>
        <taxon>Spirurina</taxon>
        <taxon>Ascaridomorpha</taxon>
        <taxon>Ascaridoidea</taxon>
        <taxon>Toxocaridae</taxon>
        <taxon>Toxocara</taxon>
    </lineage>
</organism>
<keyword evidence="5" id="KW-0256">Endoplasmic reticulum</keyword>
<feature type="chain" id="PRO_5002095993" evidence="8">
    <location>
        <begin position="30"/>
        <end position="397"/>
    </location>
</feature>
<evidence type="ECO:0000259" key="9">
    <source>
        <dbReference type="Pfam" id="PF21376"/>
    </source>
</evidence>
<comment type="subcellular location">
    <subcellularLocation>
        <location evidence="1">Endoplasmic reticulum lumen</location>
    </subcellularLocation>
</comment>
<evidence type="ECO:0000313" key="10">
    <source>
        <dbReference type="EMBL" id="KHN78083.1"/>
    </source>
</evidence>
<keyword evidence="6" id="KW-0067">ATP-binding</keyword>
<keyword evidence="3 8" id="KW-0732">Signal</keyword>